<reference evidence="1" key="1">
    <citation type="submission" date="2020-02" db="EMBL/GenBank/DDBJ databases">
        <authorList>
            <person name="Meier V. D."/>
        </authorList>
    </citation>
    <scope>NUCLEOTIDE SEQUENCE</scope>
    <source>
        <strain evidence="1">AVDCRST_MAG69</strain>
    </source>
</reference>
<dbReference type="AlphaFoldDB" id="A0A6J4S4Z4"/>
<name>A0A6J4S4Z4_9ACTN</name>
<dbReference type="Pfam" id="PF14094">
    <property type="entry name" value="DUF4272"/>
    <property type="match status" value="1"/>
</dbReference>
<proteinExistence type="predicted"/>
<dbReference type="InterPro" id="IPR025368">
    <property type="entry name" value="DUF4272"/>
</dbReference>
<sequence length="219" mass="23548">MVQHPADVLMRARALGASALVAFAGGDPDLLGRAADLAEGIEDGLTPLERRALAGEELESFELSRLSWQTVSAAVLLWSIGRREVSPPGDEAPDARGVIDPLLAQPELSAGDQLRPMADLRDFGRQARAWAWGTRSEQLVRSTGSTSMQQPVPDNASVVPVFSDQDAPGDKDELVVDGGAMRDVADDRLDTLIAINSERLRAARWLLGETTWDSVALKV</sequence>
<organism evidence="1">
    <name type="scientific">uncultured Solirubrobacteraceae bacterium</name>
    <dbReference type="NCBI Taxonomy" id="1162706"/>
    <lineage>
        <taxon>Bacteria</taxon>
        <taxon>Bacillati</taxon>
        <taxon>Actinomycetota</taxon>
        <taxon>Thermoleophilia</taxon>
        <taxon>Solirubrobacterales</taxon>
        <taxon>Solirubrobacteraceae</taxon>
        <taxon>environmental samples</taxon>
    </lineage>
</organism>
<evidence type="ECO:0008006" key="2">
    <source>
        <dbReference type="Google" id="ProtNLM"/>
    </source>
</evidence>
<gene>
    <name evidence="1" type="ORF">AVDCRST_MAG69-1276</name>
</gene>
<evidence type="ECO:0000313" key="1">
    <source>
        <dbReference type="EMBL" id="CAA9489894.1"/>
    </source>
</evidence>
<protein>
    <recommendedName>
        <fullName evidence="2">DUF4272 domain-containing protein</fullName>
    </recommendedName>
</protein>
<dbReference type="EMBL" id="CADCVP010000136">
    <property type="protein sequence ID" value="CAA9489894.1"/>
    <property type="molecule type" value="Genomic_DNA"/>
</dbReference>
<accession>A0A6J4S4Z4</accession>